<feature type="transmembrane region" description="Helical" evidence="1">
    <location>
        <begin position="38"/>
        <end position="60"/>
    </location>
</feature>
<accession>A0AB72V883</accession>
<organism evidence="2">
    <name type="scientific">Corynebacterium glutamicum (strain R)</name>
    <dbReference type="NCBI Taxonomy" id="340322"/>
    <lineage>
        <taxon>Bacteria</taxon>
        <taxon>Bacillati</taxon>
        <taxon>Actinomycetota</taxon>
        <taxon>Actinomycetes</taxon>
        <taxon>Mycobacteriales</taxon>
        <taxon>Corynebacteriaceae</taxon>
        <taxon>Corynebacterium</taxon>
    </lineage>
</organism>
<proteinExistence type="predicted"/>
<dbReference type="KEGG" id="cgt:cgR_0446"/>
<gene>
    <name evidence="2" type="ordered locus">cgR_0446</name>
</gene>
<reference evidence="2" key="1">
    <citation type="journal article" date="2007" name="Microbiology">
        <title>Comparative analysis of the Corynebacterium glutamicum group and complete genome sequence of strain R.</title>
        <authorList>
            <person name="Yukawa H."/>
            <person name="Omumasaba C.A."/>
            <person name="Nonaka H."/>
            <person name="Kos P."/>
            <person name="Okai N."/>
            <person name="Suzuki N."/>
            <person name="Suda M."/>
            <person name="Tsuge Y."/>
            <person name="Watanabe J."/>
            <person name="Ikeda Y."/>
            <person name="Vertes A.A."/>
            <person name="Inui M."/>
        </authorList>
    </citation>
    <scope>NUCLEOTIDE SEQUENCE</scope>
    <source>
        <strain evidence="2">R</strain>
    </source>
</reference>
<keyword evidence="1" id="KW-1133">Transmembrane helix</keyword>
<protein>
    <submittedName>
        <fullName evidence="2">Uncharacterized protein</fullName>
    </submittedName>
</protein>
<keyword evidence="1" id="KW-0812">Transmembrane</keyword>
<dbReference type="AlphaFoldDB" id="A0AB72V883"/>
<dbReference type="Proteomes" id="UP000006698">
    <property type="component" value="Chromosome"/>
</dbReference>
<dbReference type="EMBL" id="AP009044">
    <property type="protein sequence ID" value="BAF53410.1"/>
    <property type="molecule type" value="Genomic_DNA"/>
</dbReference>
<evidence type="ECO:0000313" key="2">
    <source>
        <dbReference type="EMBL" id="BAF53410.1"/>
    </source>
</evidence>
<keyword evidence="1" id="KW-0472">Membrane</keyword>
<evidence type="ECO:0000256" key="1">
    <source>
        <dbReference type="SAM" id="Phobius"/>
    </source>
</evidence>
<name>A0AB72V883_CORGB</name>
<feature type="transmembrane region" description="Helical" evidence="1">
    <location>
        <begin position="72"/>
        <end position="94"/>
    </location>
</feature>
<sequence length="112" mass="12148">MNTMSSAKKKPAPERMHYIKGYVPVAYSSPHSSLERSATWLGMGFLLTALAGVGAVLFAVGANSVGQQQEHWVLYSIIGVVFAVVCTVLGTVLIMKGRAPYNRYVKETGRTQ</sequence>